<name>A0A841H3B5_9BACT</name>
<dbReference type="RefSeq" id="WP_170038298.1">
    <property type="nucleotide sequence ID" value="NZ_JABDTL010000002.1"/>
</dbReference>
<keyword evidence="3" id="KW-1185">Reference proteome</keyword>
<organism evidence="2 3">
    <name type="scientific">Longimicrobium terrae</name>
    <dbReference type="NCBI Taxonomy" id="1639882"/>
    <lineage>
        <taxon>Bacteria</taxon>
        <taxon>Pseudomonadati</taxon>
        <taxon>Gemmatimonadota</taxon>
        <taxon>Longimicrobiia</taxon>
        <taxon>Longimicrobiales</taxon>
        <taxon>Longimicrobiaceae</taxon>
        <taxon>Longimicrobium</taxon>
    </lineage>
</organism>
<sequence length="62" mass="6937">MHPFLWLGIALVALWLLVVVVFKVVGFAFHLLLLAAVVFIIWGLVKRGARKIGIGGDRVNRR</sequence>
<keyword evidence="1" id="KW-0472">Membrane</keyword>
<reference evidence="2 3" key="1">
    <citation type="submission" date="2020-08" db="EMBL/GenBank/DDBJ databases">
        <title>Genomic Encyclopedia of Type Strains, Phase IV (KMG-IV): sequencing the most valuable type-strain genomes for metagenomic binning, comparative biology and taxonomic classification.</title>
        <authorList>
            <person name="Goeker M."/>
        </authorList>
    </citation>
    <scope>NUCLEOTIDE SEQUENCE [LARGE SCALE GENOMIC DNA]</scope>
    <source>
        <strain evidence="2 3">DSM 29007</strain>
    </source>
</reference>
<keyword evidence="1" id="KW-1133">Transmembrane helix</keyword>
<keyword evidence="1" id="KW-0812">Transmembrane</keyword>
<accession>A0A841H3B5</accession>
<evidence type="ECO:0000256" key="1">
    <source>
        <dbReference type="SAM" id="Phobius"/>
    </source>
</evidence>
<feature type="transmembrane region" description="Helical" evidence="1">
    <location>
        <begin position="5"/>
        <end position="22"/>
    </location>
</feature>
<dbReference type="Proteomes" id="UP000582837">
    <property type="component" value="Unassembled WGS sequence"/>
</dbReference>
<feature type="transmembrane region" description="Helical" evidence="1">
    <location>
        <begin position="28"/>
        <end position="45"/>
    </location>
</feature>
<gene>
    <name evidence="2" type="ORF">HNQ61_004120</name>
</gene>
<protein>
    <submittedName>
        <fullName evidence="2">UPF0716 family protein affecting phage T7 exclusion</fullName>
    </submittedName>
</protein>
<proteinExistence type="predicted"/>
<dbReference type="EMBL" id="JACHIA010000015">
    <property type="protein sequence ID" value="MBB6072458.1"/>
    <property type="molecule type" value="Genomic_DNA"/>
</dbReference>
<evidence type="ECO:0000313" key="3">
    <source>
        <dbReference type="Proteomes" id="UP000582837"/>
    </source>
</evidence>
<dbReference type="AlphaFoldDB" id="A0A841H3B5"/>
<comment type="caution">
    <text evidence="2">The sequence shown here is derived from an EMBL/GenBank/DDBJ whole genome shotgun (WGS) entry which is preliminary data.</text>
</comment>
<evidence type="ECO:0000313" key="2">
    <source>
        <dbReference type="EMBL" id="MBB6072458.1"/>
    </source>
</evidence>